<accession>A0A2G3A4R4</accession>
<dbReference type="Proteomes" id="UP000222542">
    <property type="component" value="Unassembled WGS sequence"/>
</dbReference>
<evidence type="ECO:0000313" key="3">
    <source>
        <dbReference type="Proteomes" id="UP000222542"/>
    </source>
</evidence>
<feature type="compositionally biased region" description="Basic and acidic residues" evidence="1">
    <location>
        <begin position="1"/>
        <end position="19"/>
    </location>
</feature>
<feature type="compositionally biased region" description="Basic and acidic residues" evidence="1">
    <location>
        <begin position="63"/>
        <end position="85"/>
    </location>
</feature>
<proteinExistence type="predicted"/>
<reference evidence="2 3" key="1">
    <citation type="journal article" date="2014" name="Nat. Genet.">
        <title>Genome sequence of the hot pepper provides insights into the evolution of pungency in Capsicum species.</title>
        <authorList>
            <person name="Kim S."/>
            <person name="Park M."/>
            <person name="Yeom S.I."/>
            <person name="Kim Y.M."/>
            <person name="Lee J.M."/>
            <person name="Lee H.A."/>
            <person name="Seo E."/>
            <person name="Choi J."/>
            <person name="Cheong K."/>
            <person name="Kim K.T."/>
            <person name="Jung K."/>
            <person name="Lee G.W."/>
            <person name="Oh S.K."/>
            <person name="Bae C."/>
            <person name="Kim S.B."/>
            <person name="Lee H.Y."/>
            <person name="Kim S.Y."/>
            <person name="Kim M.S."/>
            <person name="Kang B.C."/>
            <person name="Jo Y.D."/>
            <person name="Yang H.B."/>
            <person name="Jeong H.J."/>
            <person name="Kang W.H."/>
            <person name="Kwon J.K."/>
            <person name="Shin C."/>
            <person name="Lim J.Y."/>
            <person name="Park J.H."/>
            <person name="Huh J.H."/>
            <person name="Kim J.S."/>
            <person name="Kim B.D."/>
            <person name="Cohen O."/>
            <person name="Paran I."/>
            <person name="Suh M.C."/>
            <person name="Lee S.B."/>
            <person name="Kim Y.K."/>
            <person name="Shin Y."/>
            <person name="Noh S.J."/>
            <person name="Park J."/>
            <person name="Seo Y.S."/>
            <person name="Kwon S.Y."/>
            <person name="Kim H.A."/>
            <person name="Park J.M."/>
            <person name="Kim H.J."/>
            <person name="Choi S.B."/>
            <person name="Bosland P.W."/>
            <person name="Reeves G."/>
            <person name="Jo S.H."/>
            <person name="Lee B.W."/>
            <person name="Cho H.T."/>
            <person name="Choi H.S."/>
            <person name="Lee M.S."/>
            <person name="Yu Y."/>
            <person name="Do Choi Y."/>
            <person name="Park B.S."/>
            <person name="van Deynze A."/>
            <person name="Ashrafi H."/>
            <person name="Hill T."/>
            <person name="Kim W.T."/>
            <person name="Pai H.S."/>
            <person name="Ahn H.K."/>
            <person name="Yeam I."/>
            <person name="Giovannoni J.J."/>
            <person name="Rose J.K."/>
            <person name="Sorensen I."/>
            <person name="Lee S.J."/>
            <person name="Kim R.W."/>
            <person name="Choi I.Y."/>
            <person name="Choi B.S."/>
            <person name="Lim J.S."/>
            <person name="Lee Y.H."/>
            <person name="Choi D."/>
        </authorList>
    </citation>
    <scope>NUCLEOTIDE SEQUENCE [LARGE SCALE GENOMIC DNA]</scope>
    <source>
        <strain evidence="3">cv. CM334</strain>
    </source>
</reference>
<comment type="caution">
    <text evidence="2">The sequence shown here is derived from an EMBL/GenBank/DDBJ whole genome shotgun (WGS) entry which is preliminary data.</text>
</comment>
<sequence>MRRSTTEVKKSVEEKKPVADEALTLTTEEVKKVDEPPAPSPSTTHDEEKPQTEEIILATPAESEEKTVDKKIEPPTVEEVKKQDETPALGLNQRSEAGNVETLDKESKIEPAEEKTEQEATTVDIVETFEAIEKKKQQVHLETCEQQKAKEAEVSKAEPKEEDSELVPVVEEKLTEATKKE</sequence>
<dbReference type="AlphaFoldDB" id="A0A2G3A4R4"/>
<keyword evidence="3" id="KW-1185">Reference proteome</keyword>
<feature type="compositionally biased region" description="Basic and acidic residues" evidence="1">
    <location>
        <begin position="170"/>
        <end position="181"/>
    </location>
</feature>
<dbReference type="EMBL" id="AYRZ02000002">
    <property type="protein sequence ID" value="PHT89208.1"/>
    <property type="molecule type" value="Genomic_DNA"/>
</dbReference>
<protein>
    <submittedName>
        <fullName evidence="2">Uncharacterized protein</fullName>
    </submittedName>
</protein>
<feature type="region of interest" description="Disordered" evidence="1">
    <location>
        <begin position="1"/>
        <end position="119"/>
    </location>
</feature>
<organism evidence="2 3">
    <name type="scientific">Capsicum annuum</name>
    <name type="common">Capsicum pepper</name>
    <dbReference type="NCBI Taxonomy" id="4072"/>
    <lineage>
        <taxon>Eukaryota</taxon>
        <taxon>Viridiplantae</taxon>
        <taxon>Streptophyta</taxon>
        <taxon>Embryophyta</taxon>
        <taxon>Tracheophyta</taxon>
        <taxon>Spermatophyta</taxon>
        <taxon>Magnoliopsida</taxon>
        <taxon>eudicotyledons</taxon>
        <taxon>Gunneridae</taxon>
        <taxon>Pentapetalae</taxon>
        <taxon>asterids</taxon>
        <taxon>lamiids</taxon>
        <taxon>Solanales</taxon>
        <taxon>Solanaceae</taxon>
        <taxon>Solanoideae</taxon>
        <taxon>Capsiceae</taxon>
        <taxon>Capsicum</taxon>
    </lineage>
</organism>
<dbReference type="Gramene" id="PHT89208">
    <property type="protein sequence ID" value="PHT89208"/>
    <property type="gene ID" value="T459_04321"/>
</dbReference>
<feature type="compositionally biased region" description="Basic and acidic residues" evidence="1">
    <location>
        <begin position="148"/>
        <end position="159"/>
    </location>
</feature>
<name>A0A2G3A4R4_CAPAN</name>
<evidence type="ECO:0000313" key="2">
    <source>
        <dbReference type="EMBL" id="PHT89208.1"/>
    </source>
</evidence>
<reference evidence="2 3" key="2">
    <citation type="journal article" date="2017" name="Genome Biol.">
        <title>New reference genome sequences of hot pepper reveal the massive evolution of plant disease-resistance genes by retroduplication.</title>
        <authorList>
            <person name="Kim S."/>
            <person name="Park J."/>
            <person name="Yeom S.I."/>
            <person name="Kim Y.M."/>
            <person name="Seo E."/>
            <person name="Kim K.T."/>
            <person name="Kim M.S."/>
            <person name="Lee J.M."/>
            <person name="Cheong K."/>
            <person name="Shin H.S."/>
            <person name="Kim S.B."/>
            <person name="Han K."/>
            <person name="Lee J."/>
            <person name="Park M."/>
            <person name="Lee H.A."/>
            <person name="Lee H.Y."/>
            <person name="Lee Y."/>
            <person name="Oh S."/>
            <person name="Lee J.H."/>
            <person name="Choi E."/>
            <person name="Choi E."/>
            <person name="Lee S.E."/>
            <person name="Jeon J."/>
            <person name="Kim H."/>
            <person name="Choi G."/>
            <person name="Song H."/>
            <person name="Lee J."/>
            <person name="Lee S.C."/>
            <person name="Kwon J.K."/>
            <person name="Lee H.Y."/>
            <person name="Koo N."/>
            <person name="Hong Y."/>
            <person name="Kim R.W."/>
            <person name="Kang W.H."/>
            <person name="Huh J.H."/>
            <person name="Kang B.C."/>
            <person name="Yang T.J."/>
            <person name="Lee Y.H."/>
            <person name="Bennetzen J.L."/>
            <person name="Choi D."/>
        </authorList>
    </citation>
    <scope>NUCLEOTIDE SEQUENCE [LARGE SCALE GENOMIC DNA]</scope>
    <source>
        <strain evidence="3">cv. CM334</strain>
    </source>
</reference>
<evidence type="ECO:0000256" key="1">
    <source>
        <dbReference type="SAM" id="MobiDB-lite"/>
    </source>
</evidence>
<gene>
    <name evidence="2" type="ORF">T459_04321</name>
</gene>
<feature type="region of interest" description="Disordered" evidence="1">
    <location>
        <begin position="148"/>
        <end position="181"/>
    </location>
</feature>
<feature type="compositionally biased region" description="Basic and acidic residues" evidence="1">
    <location>
        <begin position="102"/>
        <end position="118"/>
    </location>
</feature>